<dbReference type="Proteomes" id="UP000245926">
    <property type="component" value="Chromosome"/>
</dbReference>
<comment type="similarity">
    <text evidence="1 6">Belongs to the class I-like SAM-binding methyltransferase superfamily. RsmB/NOP family.</text>
</comment>
<dbReference type="OrthoDB" id="9810297at2"/>
<dbReference type="RefSeq" id="WP_109892156.1">
    <property type="nucleotide sequence ID" value="NZ_CP029550.1"/>
</dbReference>
<dbReference type="InterPro" id="IPR001678">
    <property type="entry name" value="MeTrfase_RsmB-F_NOP2_dom"/>
</dbReference>
<dbReference type="PROSITE" id="PS01153">
    <property type="entry name" value="NOL1_NOP2_SUN"/>
    <property type="match status" value="1"/>
</dbReference>
<evidence type="ECO:0000256" key="1">
    <source>
        <dbReference type="ARBA" id="ARBA00007494"/>
    </source>
</evidence>
<keyword evidence="9" id="KW-1185">Reference proteome</keyword>
<dbReference type="GO" id="GO:0003723">
    <property type="term" value="F:RNA binding"/>
    <property type="evidence" value="ECO:0007669"/>
    <property type="project" value="UniProtKB-UniRule"/>
</dbReference>
<keyword evidence="2 6" id="KW-0489">Methyltransferase</keyword>
<evidence type="ECO:0000259" key="7">
    <source>
        <dbReference type="PROSITE" id="PS51686"/>
    </source>
</evidence>
<dbReference type="InterPro" id="IPR035926">
    <property type="entry name" value="NusB-like_sf"/>
</dbReference>
<dbReference type="EMBL" id="CP029550">
    <property type="protein sequence ID" value="AWN42356.1"/>
    <property type="molecule type" value="Genomic_DNA"/>
</dbReference>
<dbReference type="GO" id="GO:0008173">
    <property type="term" value="F:RNA methyltransferase activity"/>
    <property type="evidence" value="ECO:0007669"/>
    <property type="project" value="InterPro"/>
</dbReference>
<dbReference type="KEGG" id="mets:DK389_19970"/>
<dbReference type="SUPFAM" id="SSF48013">
    <property type="entry name" value="NusB-like"/>
    <property type="match status" value="1"/>
</dbReference>
<dbReference type="FunFam" id="3.40.50.150:FF:000257">
    <property type="entry name" value="16S rRNA methyltransferase"/>
    <property type="match status" value="1"/>
</dbReference>
<evidence type="ECO:0000313" key="8">
    <source>
        <dbReference type="EMBL" id="AWN42356.1"/>
    </source>
</evidence>
<dbReference type="AlphaFoldDB" id="A0A2U8WAL3"/>
<dbReference type="GO" id="GO:0001510">
    <property type="term" value="P:RNA methylation"/>
    <property type="evidence" value="ECO:0007669"/>
    <property type="project" value="InterPro"/>
</dbReference>
<proteinExistence type="inferred from homology"/>
<evidence type="ECO:0000256" key="5">
    <source>
        <dbReference type="ARBA" id="ARBA00022884"/>
    </source>
</evidence>
<dbReference type="CDD" id="cd02440">
    <property type="entry name" value="AdoMet_MTases"/>
    <property type="match status" value="1"/>
</dbReference>
<feature type="binding site" evidence="6">
    <location>
        <begin position="270"/>
        <end position="276"/>
    </location>
    <ligand>
        <name>S-adenosyl-L-methionine</name>
        <dbReference type="ChEBI" id="CHEBI:59789"/>
    </ligand>
</feature>
<dbReference type="PRINTS" id="PR02008">
    <property type="entry name" value="RCMTFAMILY"/>
</dbReference>
<evidence type="ECO:0000256" key="4">
    <source>
        <dbReference type="ARBA" id="ARBA00022691"/>
    </source>
</evidence>
<dbReference type="InterPro" id="IPR018314">
    <property type="entry name" value="RsmB/NOL1/NOP2-like_CS"/>
</dbReference>
<name>A0A2U8WAL3_9HYPH</name>
<dbReference type="PROSITE" id="PS51686">
    <property type="entry name" value="SAM_MT_RSMB_NOP"/>
    <property type="match status" value="1"/>
</dbReference>
<dbReference type="InterPro" id="IPR029063">
    <property type="entry name" value="SAM-dependent_MTases_sf"/>
</dbReference>
<evidence type="ECO:0000313" key="9">
    <source>
        <dbReference type="Proteomes" id="UP000245926"/>
    </source>
</evidence>
<accession>A0A2U8WAL3</accession>
<dbReference type="PANTHER" id="PTHR22807">
    <property type="entry name" value="NOP2 YEAST -RELATED NOL1/NOP2/FMU SUN DOMAIN-CONTAINING"/>
    <property type="match status" value="1"/>
</dbReference>
<feature type="binding site" evidence="6">
    <location>
        <position position="317"/>
    </location>
    <ligand>
        <name>S-adenosyl-L-methionine</name>
        <dbReference type="ChEBI" id="CHEBI:59789"/>
    </ligand>
</feature>
<dbReference type="Pfam" id="PF01029">
    <property type="entry name" value="NusB"/>
    <property type="match status" value="1"/>
</dbReference>
<evidence type="ECO:0000256" key="2">
    <source>
        <dbReference type="ARBA" id="ARBA00022603"/>
    </source>
</evidence>
<reference evidence="9" key="1">
    <citation type="submission" date="2018-05" db="EMBL/GenBank/DDBJ databases">
        <title>Complete Genome Sequence of Methylobacterium sp. 17SD2-17.</title>
        <authorList>
            <person name="Srinivasan S."/>
        </authorList>
    </citation>
    <scope>NUCLEOTIDE SEQUENCE [LARGE SCALE GENOMIC DNA]</scope>
    <source>
        <strain evidence="9">17SD2-17</strain>
    </source>
</reference>
<dbReference type="Gene3D" id="3.40.50.150">
    <property type="entry name" value="Vaccinia Virus protein VP39"/>
    <property type="match status" value="1"/>
</dbReference>
<organism evidence="8 9">
    <name type="scientific">Methylobacterium durans</name>
    <dbReference type="NCBI Taxonomy" id="2202825"/>
    <lineage>
        <taxon>Bacteria</taxon>
        <taxon>Pseudomonadati</taxon>
        <taxon>Pseudomonadota</taxon>
        <taxon>Alphaproteobacteria</taxon>
        <taxon>Hyphomicrobiales</taxon>
        <taxon>Methylobacteriaceae</taxon>
        <taxon>Methylobacterium</taxon>
    </lineage>
</organism>
<dbReference type="Gene3D" id="1.10.940.10">
    <property type="entry name" value="NusB-like"/>
    <property type="match status" value="1"/>
</dbReference>
<keyword evidence="5 6" id="KW-0694">RNA-binding</keyword>
<dbReference type="GO" id="GO:0006355">
    <property type="term" value="P:regulation of DNA-templated transcription"/>
    <property type="evidence" value="ECO:0007669"/>
    <property type="project" value="InterPro"/>
</dbReference>
<feature type="domain" description="SAM-dependent MTase RsmB/NOP-type" evidence="7">
    <location>
        <begin position="173"/>
        <end position="459"/>
    </location>
</feature>
<gene>
    <name evidence="8" type="ORF">DK389_19970</name>
</gene>
<protein>
    <submittedName>
        <fullName evidence="8">MFS transporter</fullName>
    </submittedName>
</protein>
<dbReference type="InterPro" id="IPR023267">
    <property type="entry name" value="RCMT"/>
</dbReference>
<evidence type="ECO:0000256" key="3">
    <source>
        <dbReference type="ARBA" id="ARBA00022679"/>
    </source>
</evidence>
<feature type="binding site" evidence="6">
    <location>
        <position position="291"/>
    </location>
    <ligand>
        <name>S-adenosyl-L-methionine</name>
        <dbReference type="ChEBI" id="CHEBI:59789"/>
    </ligand>
</feature>
<keyword evidence="3 6" id="KW-0808">Transferase</keyword>
<keyword evidence="4 6" id="KW-0949">S-adenosyl-L-methionine</keyword>
<sequence>MAPRRNADAPAETGDREAAGLAARRVAQGVVADLLGKGRGQALEDALAQGARTAGLDAADAGLARAIATATFRRLGYLERALGARMAQGLPRNEPRLLSLLATGAAQILDLNVPDHAAVDLSVRLAKGDRALQHLAGLVNAVLRRVVRERDAILADADAPLRHNTPDWLASRWRAAYGEERAAAIAAAHLRGAAIDLTIRATPENSLDIWAERLGAVVLPTGSLRLTDVRAPVAELSGYGEGAWWVQDAAAAIPARLLAPRANERIADLCAAPGGKTAQLAAAGARVTAVDRSAPRLERLRQNLARLGLEAEVRTGDAVDMPETDAFDAVLLDAPCSATGTIRRHPDVAWTKTGADLAKLTALQARLLDRAASLVRPGGRLVYCTCSLEPEEGEAQVAAFLARHAAYERVPVEPGEVGGLPDLIGAEGDLRTLPAHLGGADPAGLGGIDGFFASRLRRRD</sequence>
<feature type="active site" description="Nucleophile" evidence="6">
    <location>
        <position position="386"/>
    </location>
</feature>
<feature type="binding site" evidence="6">
    <location>
        <position position="333"/>
    </location>
    <ligand>
        <name>S-adenosyl-L-methionine</name>
        <dbReference type="ChEBI" id="CHEBI:59789"/>
    </ligand>
</feature>
<dbReference type="SUPFAM" id="SSF53335">
    <property type="entry name" value="S-adenosyl-L-methionine-dependent methyltransferases"/>
    <property type="match status" value="1"/>
</dbReference>
<dbReference type="PANTHER" id="PTHR22807:SF61">
    <property type="entry name" value="NOL1_NOP2_SUN FAMILY PROTEIN _ ANTITERMINATION NUSB DOMAIN-CONTAINING PROTEIN"/>
    <property type="match status" value="1"/>
</dbReference>
<dbReference type="InterPro" id="IPR049560">
    <property type="entry name" value="MeTrfase_RsmB-F_NOP2_cat"/>
</dbReference>
<dbReference type="InterPro" id="IPR006027">
    <property type="entry name" value="NusB_RsmB_TIM44"/>
</dbReference>
<evidence type="ECO:0000256" key="6">
    <source>
        <dbReference type="PROSITE-ProRule" id="PRU01023"/>
    </source>
</evidence>
<dbReference type="Pfam" id="PF01189">
    <property type="entry name" value="Methyltr_RsmB-F"/>
    <property type="match status" value="1"/>
</dbReference>